<evidence type="ECO:0000313" key="2">
    <source>
        <dbReference type="EMBL" id="KAG5843291.1"/>
    </source>
</evidence>
<dbReference type="AlphaFoldDB" id="A0A9D3M7W2"/>
<keyword evidence="3" id="KW-1185">Reference proteome</keyword>
<protein>
    <submittedName>
        <fullName evidence="2">Uncharacterized protein</fullName>
    </submittedName>
</protein>
<comment type="caution">
    <text evidence="2">The sequence shown here is derived from an EMBL/GenBank/DDBJ whole genome shotgun (WGS) entry which is preliminary data.</text>
</comment>
<evidence type="ECO:0000256" key="1">
    <source>
        <dbReference type="SAM" id="MobiDB-lite"/>
    </source>
</evidence>
<organism evidence="2 3">
    <name type="scientific">Anguilla anguilla</name>
    <name type="common">European freshwater eel</name>
    <name type="synonym">Muraena anguilla</name>
    <dbReference type="NCBI Taxonomy" id="7936"/>
    <lineage>
        <taxon>Eukaryota</taxon>
        <taxon>Metazoa</taxon>
        <taxon>Chordata</taxon>
        <taxon>Craniata</taxon>
        <taxon>Vertebrata</taxon>
        <taxon>Euteleostomi</taxon>
        <taxon>Actinopterygii</taxon>
        <taxon>Neopterygii</taxon>
        <taxon>Teleostei</taxon>
        <taxon>Anguilliformes</taxon>
        <taxon>Anguillidae</taxon>
        <taxon>Anguilla</taxon>
    </lineage>
</organism>
<dbReference type="EMBL" id="JAFIRN010000008">
    <property type="protein sequence ID" value="KAG5843291.1"/>
    <property type="molecule type" value="Genomic_DNA"/>
</dbReference>
<proteinExistence type="predicted"/>
<feature type="compositionally biased region" description="Polar residues" evidence="1">
    <location>
        <begin position="1"/>
        <end position="21"/>
    </location>
</feature>
<feature type="compositionally biased region" description="Low complexity" evidence="1">
    <location>
        <begin position="45"/>
        <end position="62"/>
    </location>
</feature>
<feature type="compositionally biased region" description="Low complexity" evidence="1">
    <location>
        <begin position="86"/>
        <end position="101"/>
    </location>
</feature>
<sequence>MSVVTNDLLISQHRPSSSTEDSLPPEEACKQGKKMESETKRRKYSTSSNDSDTTDSHVTTWSRCSKTTGTSSTWAVSESSVGGECPAAGSSRSASPPVSGPCVSRVSAVLLIQS</sequence>
<feature type="compositionally biased region" description="Basic and acidic residues" evidence="1">
    <location>
        <begin position="27"/>
        <end position="39"/>
    </location>
</feature>
<reference evidence="2" key="1">
    <citation type="submission" date="2021-01" db="EMBL/GenBank/DDBJ databases">
        <title>A chromosome-scale assembly of European eel, Anguilla anguilla.</title>
        <authorList>
            <person name="Henkel C."/>
            <person name="Jong-Raadsen S.A."/>
            <person name="Dufour S."/>
            <person name="Weltzien F.-A."/>
            <person name="Palstra A.P."/>
            <person name="Pelster B."/>
            <person name="Spaink H.P."/>
            <person name="Van Den Thillart G.E."/>
            <person name="Jansen H."/>
            <person name="Zahm M."/>
            <person name="Klopp C."/>
            <person name="Cedric C."/>
            <person name="Louis A."/>
            <person name="Berthelot C."/>
            <person name="Parey E."/>
            <person name="Roest Crollius H."/>
            <person name="Montfort J."/>
            <person name="Robinson-Rechavi M."/>
            <person name="Bucao C."/>
            <person name="Bouchez O."/>
            <person name="Gislard M."/>
            <person name="Lluch J."/>
            <person name="Milhes M."/>
            <person name="Lampietro C."/>
            <person name="Lopez Roques C."/>
            <person name="Donnadieu C."/>
            <person name="Braasch I."/>
            <person name="Desvignes T."/>
            <person name="Postlethwait J."/>
            <person name="Bobe J."/>
            <person name="Guiguen Y."/>
            <person name="Dirks R."/>
        </authorList>
    </citation>
    <scope>NUCLEOTIDE SEQUENCE</scope>
    <source>
        <strain evidence="2">Tag_6206</strain>
        <tissue evidence="2">Liver</tissue>
    </source>
</reference>
<feature type="compositionally biased region" description="Polar residues" evidence="1">
    <location>
        <begin position="63"/>
        <end position="80"/>
    </location>
</feature>
<feature type="region of interest" description="Disordered" evidence="1">
    <location>
        <begin position="1"/>
        <end position="102"/>
    </location>
</feature>
<name>A0A9D3M7W2_ANGAN</name>
<gene>
    <name evidence="2" type="ORF">ANANG_G00149230</name>
</gene>
<accession>A0A9D3M7W2</accession>
<evidence type="ECO:0000313" key="3">
    <source>
        <dbReference type="Proteomes" id="UP001044222"/>
    </source>
</evidence>
<dbReference type="Proteomes" id="UP001044222">
    <property type="component" value="Chromosome 8"/>
</dbReference>